<dbReference type="Proteomes" id="UP000242791">
    <property type="component" value="Unassembled WGS sequence"/>
</dbReference>
<evidence type="ECO:0000313" key="2">
    <source>
        <dbReference type="Proteomes" id="UP000242791"/>
    </source>
</evidence>
<feature type="non-terminal residue" evidence="1">
    <location>
        <position position="537"/>
    </location>
</feature>
<protein>
    <submittedName>
        <fullName evidence="1">Uncharacterized protein</fullName>
    </submittedName>
</protein>
<dbReference type="VEuPathDB" id="FungiDB:ACJ73_06782"/>
<gene>
    <name evidence="1" type="ORF">ACJ73_06782</name>
</gene>
<organism evidence="1 2">
    <name type="scientific">Blastomyces percursus</name>
    <dbReference type="NCBI Taxonomy" id="1658174"/>
    <lineage>
        <taxon>Eukaryota</taxon>
        <taxon>Fungi</taxon>
        <taxon>Dikarya</taxon>
        <taxon>Ascomycota</taxon>
        <taxon>Pezizomycotina</taxon>
        <taxon>Eurotiomycetes</taxon>
        <taxon>Eurotiomycetidae</taxon>
        <taxon>Onygenales</taxon>
        <taxon>Ajellomycetaceae</taxon>
        <taxon>Blastomyces</taxon>
    </lineage>
</organism>
<dbReference type="EMBL" id="LGTZ01001251">
    <property type="protein sequence ID" value="OJD21875.1"/>
    <property type="molecule type" value="Genomic_DNA"/>
</dbReference>
<dbReference type="AlphaFoldDB" id="A0A1J9QNT9"/>
<evidence type="ECO:0000313" key="1">
    <source>
        <dbReference type="EMBL" id="OJD21875.1"/>
    </source>
</evidence>
<dbReference type="OrthoDB" id="5287717at2759"/>
<proteinExistence type="predicted"/>
<accession>A0A1J9QNT9</accession>
<sequence>MHVPSRLWVRRWLYFVQNSSPSKQIVLGRNQANFGLRGLFSIYEKATNDWKTGSPEVHKVFLAPQAPTPVLRTTSGFLIRYNCSSVSKISDFTILNRFSRAWELFYAKVTLANYRTPNIENYEAVMEFGFSSYPATFQGPSQPMKVLSIASMEVDEPIPDIAEKYHIEHHSTSGGNSTNTMKVAIGIRCVLPRLISGSPLLTACPTRSLTSNLMMFIPAVGTLLGAQPFGPGAVKALILKLAEYDRVFGSIGPQNIFSSVDDYDDEFFNAWRPRPKPSCIIVQITPFLGVLIVGTPHYLLVCREKPQNPAGKKEKPTLVLVLFGGGEVVVPLRIVGLAREQLYEPSVDREFVQPVRGREGNRKASVSVPDAWARLLSRVWQQVRFASCLPYLDDVTRLHHEEVAESVGLRSPFSSVEGPRNSVLQAHTAFPLELVYDEVAKYDNLSQYLLYSNASSEAPNSEYRSRTFFKHENFTTTTSGKVLTCDPLKNIWIPLYLLVPWTIGLFRFGADFADQVKGRPEFVSTEDSEMCGALRDL</sequence>
<comment type="caution">
    <text evidence="1">The sequence shown here is derived from an EMBL/GenBank/DDBJ whole genome shotgun (WGS) entry which is preliminary data.</text>
</comment>
<keyword evidence="2" id="KW-1185">Reference proteome</keyword>
<reference evidence="1 2" key="1">
    <citation type="submission" date="2015-08" db="EMBL/GenBank/DDBJ databases">
        <title>Emmonsia species relationships and genome sequence.</title>
        <authorList>
            <person name="Cuomo C.A."/>
            <person name="Schwartz I.S."/>
            <person name="Kenyon C."/>
            <person name="De Hoog G.S."/>
            <person name="Govender N.P."/>
            <person name="Botha A."/>
            <person name="Moreno L."/>
            <person name="De Vries M."/>
            <person name="Munoz J.F."/>
            <person name="Stielow J.B."/>
        </authorList>
    </citation>
    <scope>NUCLEOTIDE SEQUENCE [LARGE SCALE GENOMIC DNA]</scope>
    <source>
        <strain evidence="1 2">EI222</strain>
    </source>
</reference>
<name>A0A1J9QNT9_9EURO</name>